<proteinExistence type="predicted"/>
<evidence type="ECO:0000313" key="2">
    <source>
        <dbReference type="Proteomes" id="UP001187471"/>
    </source>
</evidence>
<dbReference type="Proteomes" id="UP001187471">
    <property type="component" value="Unassembled WGS sequence"/>
</dbReference>
<organism evidence="1 2">
    <name type="scientific">Escallonia rubra</name>
    <dbReference type="NCBI Taxonomy" id="112253"/>
    <lineage>
        <taxon>Eukaryota</taxon>
        <taxon>Viridiplantae</taxon>
        <taxon>Streptophyta</taxon>
        <taxon>Embryophyta</taxon>
        <taxon>Tracheophyta</taxon>
        <taxon>Spermatophyta</taxon>
        <taxon>Magnoliopsida</taxon>
        <taxon>eudicotyledons</taxon>
        <taxon>Gunneridae</taxon>
        <taxon>Pentapetalae</taxon>
        <taxon>asterids</taxon>
        <taxon>campanulids</taxon>
        <taxon>Escalloniales</taxon>
        <taxon>Escalloniaceae</taxon>
        <taxon>Escallonia</taxon>
    </lineage>
</organism>
<keyword evidence="2" id="KW-1185">Reference proteome</keyword>
<dbReference type="EMBL" id="JAVXUO010001864">
    <property type="protein sequence ID" value="KAK2978535.1"/>
    <property type="molecule type" value="Genomic_DNA"/>
</dbReference>
<accession>A0AA88RR72</accession>
<dbReference type="PANTHER" id="PTHR47005:SF5">
    <property type="entry name" value="HEAVY METAL TRANSPORT_DETOXIFICATION SUPERFAMILY PROTEIN"/>
    <property type="match status" value="1"/>
</dbReference>
<evidence type="ECO:0000313" key="1">
    <source>
        <dbReference type="EMBL" id="KAK2978535.1"/>
    </source>
</evidence>
<sequence length="147" mass="15958">MAETELWIHARFYQAFQYSVGSFPAVSKPPTPHKQETTMVLNLQCSCSYEKIKKILCDFPREIKDQVYDEKNNTVTIKVVCCSPENFRDELCRRGGKTIKSIEIVKPQPQHRPHPDATSTAAAAAVAAATAAASAAAASAAFASAAV</sequence>
<reference evidence="1" key="1">
    <citation type="submission" date="2022-12" db="EMBL/GenBank/DDBJ databases">
        <title>Draft genome assemblies for two species of Escallonia (Escalloniales).</title>
        <authorList>
            <person name="Chanderbali A."/>
            <person name="Dervinis C."/>
            <person name="Anghel I."/>
            <person name="Soltis D."/>
            <person name="Soltis P."/>
            <person name="Zapata F."/>
        </authorList>
    </citation>
    <scope>NUCLEOTIDE SEQUENCE</scope>
    <source>
        <strain evidence="1">UCBG92.1500</strain>
        <tissue evidence="1">Leaf</tissue>
    </source>
</reference>
<comment type="caution">
    <text evidence="1">The sequence shown here is derived from an EMBL/GenBank/DDBJ whole genome shotgun (WGS) entry which is preliminary data.</text>
</comment>
<gene>
    <name evidence="1" type="ORF">RJ640_010181</name>
</gene>
<dbReference type="AlphaFoldDB" id="A0AA88RR72"/>
<dbReference type="PANTHER" id="PTHR47005">
    <property type="entry name" value="HEAVY METAL TRANSPORT/DETOXIFICATION SUPERFAMILY PROTEIN"/>
    <property type="match status" value="1"/>
</dbReference>
<protein>
    <submittedName>
        <fullName evidence="1">Uncharacterized protein</fullName>
    </submittedName>
</protein>
<name>A0AA88RR72_9ASTE</name>